<keyword evidence="2" id="KW-0812">Transmembrane</keyword>
<name>A0A834KAC2_VESVU</name>
<dbReference type="EMBL" id="JACSEA010000004">
    <property type="protein sequence ID" value="KAF7402850.1"/>
    <property type="molecule type" value="Genomic_DNA"/>
</dbReference>
<sequence length="114" mass="11949">MKETKDRSYDAENATAKQKREGEEENVSRGPTGLLYDYYENLAGVGGDSDTRTAGDAGDIKLRAIFRSTVSPRWKPNFSSVPPAASTDASTAAAAAAAAAATAAATLLLLLLRI</sequence>
<feature type="compositionally biased region" description="Basic and acidic residues" evidence="1">
    <location>
        <begin position="1"/>
        <end position="10"/>
    </location>
</feature>
<evidence type="ECO:0000256" key="2">
    <source>
        <dbReference type="SAM" id="Phobius"/>
    </source>
</evidence>
<keyword evidence="2" id="KW-0472">Membrane</keyword>
<evidence type="ECO:0000256" key="1">
    <source>
        <dbReference type="SAM" id="MobiDB-lite"/>
    </source>
</evidence>
<proteinExistence type="predicted"/>
<comment type="caution">
    <text evidence="3">The sequence shown here is derived from an EMBL/GenBank/DDBJ whole genome shotgun (WGS) entry which is preliminary data.</text>
</comment>
<keyword evidence="4" id="KW-1185">Reference proteome</keyword>
<feature type="region of interest" description="Disordered" evidence="1">
    <location>
        <begin position="1"/>
        <end position="31"/>
    </location>
</feature>
<keyword evidence="2" id="KW-1133">Transmembrane helix</keyword>
<dbReference type="AlphaFoldDB" id="A0A834KAC2"/>
<protein>
    <submittedName>
        <fullName evidence="3">Uncharacterized protein</fullName>
    </submittedName>
</protein>
<dbReference type="Proteomes" id="UP000614350">
    <property type="component" value="Unassembled WGS sequence"/>
</dbReference>
<evidence type="ECO:0000313" key="4">
    <source>
        <dbReference type="Proteomes" id="UP000614350"/>
    </source>
</evidence>
<gene>
    <name evidence="3" type="ORF">HZH66_005117</name>
</gene>
<accession>A0A834KAC2</accession>
<organism evidence="3 4">
    <name type="scientific">Vespula vulgaris</name>
    <name type="common">Yellow jacket</name>
    <name type="synonym">Wasp</name>
    <dbReference type="NCBI Taxonomy" id="7454"/>
    <lineage>
        <taxon>Eukaryota</taxon>
        <taxon>Metazoa</taxon>
        <taxon>Ecdysozoa</taxon>
        <taxon>Arthropoda</taxon>
        <taxon>Hexapoda</taxon>
        <taxon>Insecta</taxon>
        <taxon>Pterygota</taxon>
        <taxon>Neoptera</taxon>
        <taxon>Endopterygota</taxon>
        <taxon>Hymenoptera</taxon>
        <taxon>Apocrita</taxon>
        <taxon>Aculeata</taxon>
        <taxon>Vespoidea</taxon>
        <taxon>Vespidae</taxon>
        <taxon>Vespinae</taxon>
        <taxon>Vespula</taxon>
    </lineage>
</organism>
<evidence type="ECO:0000313" key="3">
    <source>
        <dbReference type="EMBL" id="KAF7402850.1"/>
    </source>
</evidence>
<feature type="transmembrane region" description="Helical" evidence="2">
    <location>
        <begin position="92"/>
        <end position="112"/>
    </location>
</feature>
<reference evidence="3" key="1">
    <citation type="journal article" date="2020" name="G3 (Bethesda)">
        <title>High-Quality Assemblies for Three Invasive Social Wasps from the &lt;i&gt;Vespula&lt;/i&gt; Genus.</title>
        <authorList>
            <person name="Harrop T.W.R."/>
            <person name="Guhlin J."/>
            <person name="McLaughlin G.M."/>
            <person name="Permina E."/>
            <person name="Stockwell P."/>
            <person name="Gilligan J."/>
            <person name="Le Lec M.F."/>
            <person name="Gruber M.A.M."/>
            <person name="Quinn O."/>
            <person name="Lovegrove M."/>
            <person name="Duncan E.J."/>
            <person name="Remnant E.J."/>
            <person name="Van Eeckhoven J."/>
            <person name="Graham B."/>
            <person name="Knapp R.A."/>
            <person name="Langford K.W."/>
            <person name="Kronenberg Z."/>
            <person name="Press M.O."/>
            <person name="Eacker S.M."/>
            <person name="Wilson-Rankin E.E."/>
            <person name="Purcell J."/>
            <person name="Lester P.J."/>
            <person name="Dearden P.K."/>
        </authorList>
    </citation>
    <scope>NUCLEOTIDE SEQUENCE</scope>
    <source>
        <strain evidence="3">Marl-1</strain>
    </source>
</reference>